<accession>A0AAV3SEA1</accession>
<evidence type="ECO:0000313" key="10">
    <source>
        <dbReference type="EMBL" id="GAA0452536.1"/>
    </source>
</evidence>
<dbReference type="SUPFAM" id="SSF53335">
    <property type="entry name" value="S-adenosyl-L-methionine-dependent methyltransferases"/>
    <property type="match status" value="1"/>
</dbReference>
<dbReference type="GO" id="GO:0003677">
    <property type="term" value="F:DNA binding"/>
    <property type="evidence" value="ECO:0007669"/>
    <property type="project" value="UniProtKB-KW"/>
</dbReference>
<evidence type="ECO:0000256" key="2">
    <source>
        <dbReference type="ARBA" id="ARBA00012185"/>
    </source>
</evidence>
<dbReference type="EMBL" id="BAAADN010000008">
    <property type="protein sequence ID" value="GAA0452536.1"/>
    <property type="molecule type" value="Genomic_DNA"/>
</dbReference>
<proteinExistence type="inferred from homology"/>
<dbReference type="Proteomes" id="UP001500962">
    <property type="component" value="Unassembled WGS sequence"/>
</dbReference>
<dbReference type="InterPro" id="IPR001091">
    <property type="entry name" value="RM_Methyltransferase"/>
</dbReference>
<dbReference type="Proteomes" id="UP000830542">
    <property type="component" value="Plasmid unnamed2"/>
</dbReference>
<sequence length="514" mass="59934">MNDKQDSRFKIYQHDARNLKSYLGDEFDDTNGLVDTIITSPPYADLVDYGDHEEQIGKQSYEEFLDDLRSIFKQCYDIASEDCTLWIVTDTFRSNGRVVRLPFDIADELENLQNHDICLEQDCSGYLEQDRENGSLECSKCGAVHNPLPESWRMEDNIIWDKTRTRPWTRKGQLRNVHEYVTVFSKSDGFTYNKDAIRVTDPDEFQRWWVNYPERYSPRGIVPSNVWRFPIPKQGQWGPKVSYHPSPFPEELVERIVRLASDPGDVVFDPFAGIGTTLAVVEALDRKPLGFELNQEYIEYYQKHVRPAALREVGSVQSTLRDEQSILQKKIYTLRIHKYAYKLYKQLIEGENSSIRRGQIKFIQAISDPNHFDAESKPDVRLEFVHEPSNNFEEISFETVMESMLSEKKGSGDYYGVEFHPEFITLRDYLSNLESGSPELIGNKVHLYQDGNHHWAEETLSLDEWINQITDEEWLQYWSKSHPPLVSNLKIQVDNPLEERKEKPSSQQSELGSF</sequence>
<name>A0AAV3SEA1_HALDO</name>
<dbReference type="GO" id="GO:0032259">
    <property type="term" value="P:methylation"/>
    <property type="evidence" value="ECO:0007669"/>
    <property type="project" value="UniProtKB-KW"/>
</dbReference>
<evidence type="ECO:0000313" key="12">
    <source>
        <dbReference type="Proteomes" id="UP000830542"/>
    </source>
</evidence>
<comment type="catalytic activity">
    <reaction evidence="8">
        <text>a 2'-deoxycytidine in DNA + S-adenosyl-L-methionine = an N(4)-methyl-2'-deoxycytidine in DNA + S-adenosyl-L-homocysteine + H(+)</text>
        <dbReference type="Rhea" id="RHEA:16857"/>
        <dbReference type="Rhea" id="RHEA-COMP:11369"/>
        <dbReference type="Rhea" id="RHEA-COMP:13674"/>
        <dbReference type="ChEBI" id="CHEBI:15378"/>
        <dbReference type="ChEBI" id="CHEBI:57856"/>
        <dbReference type="ChEBI" id="CHEBI:59789"/>
        <dbReference type="ChEBI" id="CHEBI:85452"/>
        <dbReference type="ChEBI" id="CHEBI:137933"/>
        <dbReference type="EC" id="2.1.1.113"/>
    </reaction>
</comment>
<evidence type="ECO:0000256" key="1">
    <source>
        <dbReference type="ARBA" id="ARBA00010203"/>
    </source>
</evidence>
<dbReference type="GeneID" id="71763587"/>
<dbReference type="Pfam" id="PF01555">
    <property type="entry name" value="N6_N4_Mtase"/>
    <property type="match status" value="1"/>
</dbReference>
<reference evidence="10" key="1">
    <citation type="journal article" date="2014" name="Int. J. Syst. Evol. Microbiol.">
        <title>Complete genome sequence of Corynebacterium casei LMG S-19264T (=DSM 44701T), isolated from a smear-ripened cheese.</title>
        <authorList>
            <consortium name="US DOE Joint Genome Institute (JGI-PGF)"/>
            <person name="Walter F."/>
            <person name="Albersmeier A."/>
            <person name="Kalinowski J."/>
            <person name="Ruckert C."/>
        </authorList>
    </citation>
    <scope>NUCLEOTIDE SEQUENCE</scope>
    <source>
        <strain evidence="10">JCM 12289</strain>
    </source>
</reference>
<dbReference type="GO" id="GO:0015667">
    <property type="term" value="F:site-specific DNA-methyltransferase (cytosine-N4-specific) activity"/>
    <property type="evidence" value="ECO:0007669"/>
    <property type="project" value="UniProtKB-EC"/>
</dbReference>
<dbReference type="RefSeq" id="WP_244706085.1">
    <property type="nucleotide sequence ID" value="NZ_BAAADN010000008.1"/>
</dbReference>
<keyword evidence="12" id="KW-1185">Reference proteome</keyword>
<dbReference type="InterPro" id="IPR002941">
    <property type="entry name" value="DNA_methylase_N4/N6"/>
</dbReference>
<reference evidence="10" key="3">
    <citation type="submission" date="2023-12" db="EMBL/GenBank/DDBJ databases">
        <authorList>
            <person name="Sun Q."/>
            <person name="Inoue M."/>
        </authorList>
    </citation>
    <scope>NUCLEOTIDE SEQUENCE</scope>
    <source>
        <strain evidence="10">JCM 12289</strain>
    </source>
</reference>
<reference evidence="11" key="2">
    <citation type="submission" date="2022-04" db="EMBL/GenBank/DDBJ databases">
        <title>Sequencing and genomic assembly of Halococcus dombrowskii.</title>
        <authorList>
            <person name="Lim S.W."/>
            <person name="MacLea K.S."/>
        </authorList>
    </citation>
    <scope>NUCLEOTIDE SEQUENCE</scope>
    <source>
        <strain evidence="11">H4</strain>
        <plasmid evidence="11">unnamed2</plasmid>
    </source>
</reference>
<keyword evidence="5" id="KW-0949">S-adenosyl-L-methionine</keyword>
<protein>
    <recommendedName>
        <fullName evidence="2">site-specific DNA-methyltransferase (cytosine-N(4)-specific)</fullName>
        <ecNumber evidence="2">2.1.1.113</ecNumber>
    </recommendedName>
</protein>
<evidence type="ECO:0000259" key="9">
    <source>
        <dbReference type="Pfam" id="PF01555"/>
    </source>
</evidence>
<dbReference type="PRINTS" id="PR00508">
    <property type="entry name" value="S21N4MTFRASE"/>
</dbReference>
<evidence type="ECO:0000256" key="4">
    <source>
        <dbReference type="ARBA" id="ARBA00022679"/>
    </source>
</evidence>
<comment type="similarity">
    <text evidence="1">Belongs to the N(4)/N(6)-methyltransferase family. N(4) subfamily.</text>
</comment>
<dbReference type="AlphaFoldDB" id="A0AAV3SEA1"/>
<evidence type="ECO:0000256" key="7">
    <source>
        <dbReference type="ARBA" id="ARBA00023125"/>
    </source>
</evidence>
<keyword evidence="6" id="KW-0680">Restriction system</keyword>
<geneLocation type="plasmid" evidence="11 12">
    <name>unnamed2</name>
</geneLocation>
<dbReference type="InterPro" id="IPR029063">
    <property type="entry name" value="SAM-dependent_MTases_sf"/>
</dbReference>
<keyword evidence="4" id="KW-0808">Transferase</keyword>
<keyword evidence="3" id="KW-0489">Methyltransferase</keyword>
<dbReference type="REBASE" id="613107">
    <property type="entry name" value="M.HdoH4ORF17025P"/>
</dbReference>
<dbReference type="KEGG" id="hdo:MUK72_17025"/>
<evidence type="ECO:0000256" key="5">
    <source>
        <dbReference type="ARBA" id="ARBA00022691"/>
    </source>
</evidence>
<dbReference type="EMBL" id="CP095007">
    <property type="protein sequence ID" value="UOO96915.1"/>
    <property type="molecule type" value="Genomic_DNA"/>
</dbReference>
<dbReference type="InterPro" id="IPR017985">
    <property type="entry name" value="MeTrfase_CN4_CS"/>
</dbReference>
<evidence type="ECO:0000256" key="3">
    <source>
        <dbReference type="ARBA" id="ARBA00022603"/>
    </source>
</evidence>
<dbReference type="PROSITE" id="PS00093">
    <property type="entry name" value="N4_MTASE"/>
    <property type="match status" value="1"/>
</dbReference>
<keyword evidence="11" id="KW-0614">Plasmid</keyword>
<evidence type="ECO:0000313" key="13">
    <source>
        <dbReference type="Proteomes" id="UP001500962"/>
    </source>
</evidence>
<dbReference type="GO" id="GO:0008170">
    <property type="term" value="F:N-methyltransferase activity"/>
    <property type="evidence" value="ECO:0007669"/>
    <property type="project" value="InterPro"/>
</dbReference>
<organism evidence="10 13">
    <name type="scientific">Halococcus dombrowskii</name>
    <dbReference type="NCBI Taxonomy" id="179637"/>
    <lineage>
        <taxon>Archaea</taxon>
        <taxon>Methanobacteriati</taxon>
        <taxon>Methanobacteriota</taxon>
        <taxon>Stenosarchaea group</taxon>
        <taxon>Halobacteria</taxon>
        <taxon>Halobacteriales</taxon>
        <taxon>Halococcaceae</taxon>
        <taxon>Halococcus</taxon>
    </lineage>
</organism>
<dbReference type="GO" id="GO:0009307">
    <property type="term" value="P:DNA restriction-modification system"/>
    <property type="evidence" value="ECO:0007669"/>
    <property type="project" value="UniProtKB-KW"/>
</dbReference>
<dbReference type="Gene3D" id="3.40.50.150">
    <property type="entry name" value="Vaccinia Virus protein VP39"/>
    <property type="match status" value="1"/>
</dbReference>
<dbReference type="EC" id="2.1.1.113" evidence="2"/>
<keyword evidence="7" id="KW-0238">DNA-binding</keyword>
<evidence type="ECO:0000256" key="6">
    <source>
        <dbReference type="ARBA" id="ARBA00022747"/>
    </source>
</evidence>
<evidence type="ECO:0000256" key="8">
    <source>
        <dbReference type="ARBA" id="ARBA00049120"/>
    </source>
</evidence>
<feature type="domain" description="DNA methylase N-4/N-6" evidence="9">
    <location>
        <begin position="34"/>
        <end position="302"/>
    </location>
</feature>
<evidence type="ECO:0000313" key="11">
    <source>
        <dbReference type="EMBL" id="UOO96915.1"/>
    </source>
</evidence>
<gene>
    <name evidence="10" type="ORF">GCM10008985_05260</name>
    <name evidence="11" type="ORF">MUK72_17025</name>
</gene>